<sequence length="67" mass="7678">MMTDYYVLLGVGMDAKPQELQAAFERYASKATNPEEIKAIKETLLNPASKANYDLFLRQNYPSRYAK</sequence>
<evidence type="ECO:0008006" key="4">
    <source>
        <dbReference type="Google" id="ProtNLM"/>
    </source>
</evidence>
<protein>
    <recommendedName>
        <fullName evidence="4">J domain-containing protein</fullName>
    </recommendedName>
</protein>
<reference evidence="2 3" key="1">
    <citation type="journal article" date="2007" name="Nat. Biotechnol.">
        <title>Genome sequence and identification of candidate vaccine antigens from the animal pathogen Dichelobacter nodosus.</title>
        <authorList>
            <person name="Myers G.S."/>
            <person name="Parker D."/>
            <person name="Al-Hasani K."/>
            <person name="Kennan R.M."/>
            <person name="Seemann T."/>
            <person name="Ren Q."/>
            <person name="Badger J.H."/>
            <person name="Selengut J.D."/>
            <person name="Deboy R.T."/>
            <person name="Tettelin H."/>
            <person name="Boyce J.D."/>
            <person name="McCarl V.P."/>
            <person name="Han X."/>
            <person name="Nelson W.C."/>
            <person name="Madupu R."/>
            <person name="Mohamoud Y."/>
            <person name="Holley T."/>
            <person name="Fedorova N."/>
            <person name="Khouri H."/>
            <person name="Bottomley S.P."/>
            <person name="Whittington R.J."/>
            <person name="Adler B."/>
            <person name="Songer J.G."/>
            <person name="Rood J.I."/>
            <person name="Paulsen I.T."/>
        </authorList>
    </citation>
    <scope>NUCLEOTIDE SEQUENCE [LARGE SCALE GENOMIC DNA]</scope>
    <source>
        <strain evidence="2 3">VCS1703A</strain>
    </source>
</reference>
<dbReference type="KEGG" id="dno:DNO_0357"/>
<evidence type="ECO:0000313" key="3">
    <source>
        <dbReference type="Proteomes" id="UP000000248"/>
    </source>
</evidence>
<dbReference type="InterPro" id="IPR036869">
    <property type="entry name" value="J_dom_sf"/>
</dbReference>
<keyword evidence="3" id="KW-1185">Reference proteome</keyword>
<proteinExistence type="predicted"/>
<dbReference type="OrthoDB" id="9779889at2"/>
<dbReference type="SUPFAM" id="SSF46565">
    <property type="entry name" value="Chaperone J-domain"/>
    <property type="match status" value="1"/>
</dbReference>
<evidence type="ECO:0000256" key="1">
    <source>
        <dbReference type="ARBA" id="ARBA00023186"/>
    </source>
</evidence>
<dbReference type="STRING" id="246195.DNO_0357"/>
<dbReference type="HOGENOM" id="CLU_2805553_0_0_6"/>
<dbReference type="AlphaFoldDB" id="A5EW19"/>
<name>A5EW19_DICNV</name>
<keyword evidence="1" id="KW-0143">Chaperone</keyword>
<dbReference type="RefSeq" id="WP_012030700.1">
    <property type="nucleotide sequence ID" value="NC_009446.1"/>
</dbReference>
<accession>A5EW19</accession>
<organism evidence="2 3">
    <name type="scientific">Dichelobacter nodosus (strain VCS1703A)</name>
    <dbReference type="NCBI Taxonomy" id="246195"/>
    <lineage>
        <taxon>Bacteria</taxon>
        <taxon>Pseudomonadati</taxon>
        <taxon>Pseudomonadota</taxon>
        <taxon>Gammaproteobacteria</taxon>
        <taxon>Cardiobacteriales</taxon>
        <taxon>Cardiobacteriaceae</taxon>
        <taxon>Dichelobacter</taxon>
    </lineage>
</organism>
<evidence type="ECO:0000313" key="2">
    <source>
        <dbReference type="EMBL" id="ABQ13244.1"/>
    </source>
</evidence>
<dbReference type="eggNOG" id="COG0484">
    <property type="taxonomic scope" value="Bacteria"/>
</dbReference>
<gene>
    <name evidence="2" type="ordered locus">DNO_0357</name>
</gene>
<dbReference type="Proteomes" id="UP000000248">
    <property type="component" value="Chromosome"/>
</dbReference>
<dbReference type="EMBL" id="CP000513">
    <property type="protein sequence ID" value="ABQ13244.1"/>
    <property type="molecule type" value="Genomic_DNA"/>
</dbReference>